<evidence type="ECO:0000313" key="3">
    <source>
        <dbReference type="EMBL" id="SDP73535.1"/>
    </source>
</evidence>
<dbReference type="InterPro" id="IPR022885">
    <property type="entry name" value="NDH1_su_D/H"/>
</dbReference>
<keyword evidence="4" id="KW-1185">Reference proteome</keyword>
<keyword evidence="1" id="KW-0813">Transport</keyword>
<organism evidence="3 4">
    <name type="scientific">Desulforhopalus singaporensis</name>
    <dbReference type="NCBI Taxonomy" id="91360"/>
    <lineage>
        <taxon>Bacteria</taxon>
        <taxon>Pseudomonadati</taxon>
        <taxon>Thermodesulfobacteriota</taxon>
        <taxon>Desulfobulbia</taxon>
        <taxon>Desulfobulbales</taxon>
        <taxon>Desulfocapsaceae</taxon>
        <taxon>Desulforhopalus</taxon>
    </lineage>
</organism>
<keyword evidence="1" id="KW-1003">Cell membrane</keyword>
<dbReference type="PANTHER" id="PTHR11993:SF10">
    <property type="entry name" value="NADH DEHYDROGENASE [UBIQUINONE] IRON-SULFUR PROTEIN 2, MITOCHONDRIAL"/>
    <property type="match status" value="1"/>
</dbReference>
<dbReference type="EMBL" id="FNJI01000041">
    <property type="protein sequence ID" value="SDP73535.1"/>
    <property type="molecule type" value="Genomic_DNA"/>
</dbReference>
<dbReference type="STRING" id="91360.SAMN05660330_03878"/>
<dbReference type="GO" id="GO:0048038">
    <property type="term" value="F:quinone binding"/>
    <property type="evidence" value="ECO:0007669"/>
    <property type="project" value="UniProtKB-KW"/>
</dbReference>
<evidence type="ECO:0000256" key="1">
    <source>
        <dbReference type="HAMAP-Rule" id="MF_01358"/>
    </source>
</evidence>
<dbReference type="HAMAP" id="MF_01358">
    <property type="entry name" value="NDH1_NuoD"/>
    <property type="match status" value="1"/>
</dbReference>
<sequence>MNAPVETNAPIEIQPDETFILNVGPQHPATHGVLRVKMEMNGEYIVDAETVIGYIHRMHEKMGEIKTYPQFLMNLSRMDYLGALGYSHGHVLVVEKASAIEVPERAEYIRAIMVELNRIASHLFWFGAFVMDLGGFSPLMYALQDREHILDMLEAVTGSRLTYCYFRFGGVYNDIDDDFISAARKFIPRMRKSLKKYHKLVTGNIIFRKRLEGVAPLSKEICRKYGASSAVARGSGINFDVRKNEPYSVYPEFDFDIPVYHECDSMARYMVRMDEIEQSLRIVEQGLAKLPDGPVMPKKKPKIIKPPAGDYYQAVETARGSFGVRLVSDGDKIPYRLKLRSPTYSNMHLFDEACKGMMIMDALAFMGSLDLVIPEIDR</sequence>
<dbReference type="Proteomes" id="UP000199073">
    <property type="component" value="Unassembled WGS sequence"/>
</dbReference>
<name>A0A1H0V5G1_9BACT</name>
<keyword evidence="1" id="KW-0874">Quinone</keyword>
<evidence type="ECO:0000313" key="4">
    <source>
        <dbReference type="Proteomes" id="UP000199073"/>
    </source>
</evidence>
<comment type="similarity">
    <text evidence="1">Belongs to the complex I 49 kDa subunit family.</text>
</comment>
<dbReference type="InterPro" id="IPR029014">
    <property type="entry name" value="NiFe-Hase_large"/>
</dbReference>
<dbReference type="Pfam" id="PF00346">
    <property type="entry name" value="Complex1_49kDa"/>
    <property type="match status" value="1"/>
</dbReference>
<comment type="function">
    <text evidence="1">NDH-1 shuttles electrons from NADH, via FMN and iron-sulfur (Fe-S) centers, to quinones in the respiratory chain. The immediate electron acceptor for the enzyme in this species is believed to be ubiquinone. Couples the redox reaction to proton translocation (for every two electrons transferred, four hydrogen ions are translocated across the cytoplasmic membrane), and thus conserves the redox energy in a proton gradient.</text>
</comment>
<proteinExistence type="inferred from homology"/>
<keyword evidence="1" id="KW-0830">Ubiquinone</keyword>
<dbReference type="GO" id="GO:0050136">
    <property type="term" value="F:NADH dehydrogenase (quinone) (non-electrogenic) activity"/>
    <property type="evidence" value="ECO:0007669"/>
    <property type="project" value="UniProtKB-UniRule"/>
</dbReference>
<dbReference type="RefSeq" id="WP_092225790.1">
    <property type="nucleotide sequence ID" value="NZ_FNJI01000041.1"/>
</dbReference>
<reference evidence="3 4" key="1">
    <citation type="submission" date="2016-10" db="EMBL/GenBank/DDBJ databases">
        <authorList>
            <person name="de Groot N.N."/>
        </authorList>
    </citation>
    <scope>NUCLEOTIDE SEQUENCE [LARGE SCALE GENOMIC DNA]</scope>
    <source>
        <strain evidence="3 4">DSM 12130</strain>
    </source>
</reference>
<comment type="subcellular location">
    <subcellularLocation>
        <location evidence="1">Cell membrane</location>
        <topology evidence="1">Peripheral membrane protein</topology>
        <orientation evidence="1">Cytoplasmic side</orientation>
    </subcellularLocation>
</comment>
<keyword evidence="1" id="KW-0472">Membrane</keyword>
<dbReference type="PANTHER" id="PTHR11993">
    <property type="entry name" value="NADH-UBIQUINONE OXIDOREDUCTASE 49 KDA SUBUNIT"/>
    <property type="match status" value="1"/>
</dbReference>
<dbReference type="SUPFAM" id="SSF56762">
    <property type="entry name" value="HydB/Nqo4-like"/>
    <property type="match status" value="1"/>
</dbReference>
<dbReference type="AlphaFoldDB" id="A0A1H0V5G1"/>
<comment type="catalytic activity">
    <reaction evidence="1">
        <text>a quinone + NADH + 5 H(+)(in) = a quinol + NAD(+) + 4 H(+)(out)</text>
        <dbReference type="Rhea" id="RHEA:57888"/>
        <dbReference type="ChEBI" id="CHEBI:15378"/>
        <dbReference type="ChEBI" id="CHEBI:24646"/>
        <dbReference type="ChEBI" id="CHEBI:57540"/>
        <dbReference type="ChEBI" id="CHEBI:57945"/>
        <dbReference type="ChEBI" id="CHEBI:132124"/>
    </reaction>
</comment>
<keyword evidence="1" id="KW-0520">NAD</keyword>
<dbReference type="Gene3D" id="1.10.645.10">
    <property type="entry name" value="Cytochrome-c3 Hydrogenase, chain B"/>
    <property type="match status" value="1"/>
</dbReference>
<dbReference type="EC" id="7.1.1.-" evidence="1"/>
<dbReference type="InterPro" id="IPR001135">
    <property type="entry name" value="NADH_Q_OxRdtase_suD"/>
</dbReference>
<dbReference type="OrthoDB" id="9801496at2"/>
<dbReference type="GO" id="GO:0051287">
    <property type="term" value="F:NAD binding"/>
    <property type="evidence" value="ECO:0007669"/>
    <property type="project" value="InterPro"/>
</dbReference>
<comment type="subunit">
    <text evidence="1">NDH-1 is composed of 14 different subunits. Subunits NuoB, C, D, E, F, and G constitute the peripheral sector of the complex.</text>
</comment>
<evidence type="ECO:0000259" key="2">
    <source>
        <dbReference type="Pfam" id="PF00346"/>
    </source>
</evidence>
<gene>
    <name evidence="1" type="primary">nuoD</name>
    <name evidence="3" type="ORF">SAMN05660330_03878</name>
</gene>
<feature type="domain" description="NADH-quinone oxidoreductase subunit D" evidence="2">
    <location>
        <begin position="132"/>
        <end position="378"/>
    </location>
</feature>
<protein>
    <recommendedName>
        <fullName evidence="1">NADH-quinone oxidoreductase subunit D</fullName>
        <ecNumber evidence="1">7.1.1.-</ecNumber>
    </recommendedName>
    <alternativeName>
        <fullName evidence="1">NADH dehydrogenase I subunit D</fullName>
    </alternativeName>
    <alternativeName>
        <fullName evidence="1">NDH-1 subunit D</fullName>
    </alternativeName>
</protein>
<dbReference type="GO" id="GO:0005886">
    <property type="term" value="C:plasma membrane"/>
    <property type="evidence" value="ECO:0007669"/>
    <property type="project" value="UniProtKB-SubCell"/>
</dbReference>
<keyword evidence="1" id="KW-1278">Translocase</keyword>
<accession>A0A1H0V5G1</accession>